<feature type="region of interest" description="Disordered" evidence="1">
    <location>
        <begin position="104"/>
        <end position="140"/>
    </location>
</feature>
<name>A0ABW1T0X6_9ACTN</name>
<keyword evidence="2" id="KW-0472">Membrane</keyword>
<feature type="region of interest" description="Disordered" evidence="1">
    <location>
        <begin position="1"/>
        <end position="23"/>
    </location>
</feature>
<gene>
    <name evidence="3" type="ORF">ACFQGU_10780</name>
</gene>
<proteinExistence type="predicted"/>
<evidence type="ECO:0000256" key="1">
    <source>
        <dbReference type="SAM" id="MobiDB-lite"/>
    </source>
</evidence>
<reference evidence="4" key="1">
    <citation type="journal article" date="2019" name="Int. J. Syst. Evol. Microbiol.">
        <title>The Global Catalogue of Microorganisms (GCM) 10K type strain sequencing project: providing services to taxonomists for standard genome sequencing and annotation.</title>
        <authorList>
            <consortium name="The Broad Institute Genomics Platform"/>
            <consortium name="The Broad Institute Genome Sequencing Center for Infectious Disease"/>
            <person name="Wu L."/>
            <person name="Ma J."/>
        </authorList>
    </citation>
    <scope>NUCLEOTIDE SEQUENCE [LARGE SCALE GENOMIC DNA]</scope>
    <source>
        <strain evidence="4">CGMCC 4.7317</strain>
    </source>
</reference>
<keyword evidence="4" id="KW-1185">Reference proteome</keyword>
<protein>
    <submittedName>
        <fullName evidence="3">Uncharacterized protein</fullName>
    </submittedName>
</protein>
<evidence type="ECO:0000313" key="3">
    <source>
        <dbReference type="EMBL" id="MFC6238363.1"/>
    </source>
</evidence>
<comment type="caution">
    <text evidence="3">The sequence shown here is derived from an EMBL/GenBank/DDBJ whole genome shotgun (WGS) entry which is preliminary data.</text>
</comment>
<dbReference type="RefSeq" id="WP_386766512.1">
    <property type="nucleotide sequence ID" value="NZ_JBHSTI010000008.1"/>
</dbReference>
<keyword evidence="2" id="KW-1133">Transmembrane helix</keyword>
<evidence type="ECO:0000256" key="2">
    <source>
        <dbReference type="SAM" id="Phobius"/>
    </source>
</evidence>
<dbReference type="Proteomes" id="UP001596138">
    <property type="component" value="Unassembled WGS sequence"/>
</dbReference>
<evidence type="ECO:0000313" key="4">
    <source>
        <dbReference type="Proteomes" id="UP001596138"/>
    </source>
</evidence>
<feature type="compositionally biased region" description="Low complexity" evidence="1">
    <location>
        <begin position="109"/>
        <end position="129"/>
    </location>
</feature>
<sequence>MSEPIFAAGNGAAAPVQADPQPEKGNNRKALLALGAVLGAVVVGGGAFFFLNQSSSGDEVAMPPKKPAATEPEVAPSPSAKPTKAVTVKTATVTSHDPFAVLFPEEQAPSGSGDGTTPDPGTSTPAPDASAPVTPPDQSTSTTYKVEVTIIKQDAGVAQIQVNGKPYSASVGKDFGQYFTLYAIFNSDCVGVLFGDQNVPVCKGSASTVAT</sequence>
<dbReference type="EMBL" id="JBHSTI010000008">
    <property type="protein sequence ID" value="MFC6238363.1"/>
    <property type="molecule type" value="Genomic_DNA"/>
</dbReference>
<accession>A0ABW1T0X6</accession>
<keyword evidence="2" id="KW-0812">Transmembrane</keyword>
<feature type="region of interest" description="Disordered" evidence="1">
    <location>
        <begin position="56"/>
        <end position="85"/>
    </location>
</feature>
<feature type="transmembrane region" description="Helical" evidence="2">
    <location>
        <begin position="30"/>
        <end position="51"/>
    </location>
</feature>
<organism evidence="3 4">
    <name type="scientific">Longivirga aurantiaca</name>
    <dbReference type="NCBI Taxonomy" id="1837743"/>
    <lineage>
        <taxon>Bacteria</taxon>
        <taxon>Bacillati</taxon>
        <taxon>Actinomycetota</taxon>
        <taxon>Actinomycetes</taxon>
        <taxon>Sporichthyales</taxon>
        <taxon>Sporichthyaceae</taxon>
        <taxon>Longivirga</taxon>
    </lineage>
</organism>